<organism evidence="2 3">
    <name type="scientific">Limimaricola cinnabarinus LL-001</name>
    <dbReference type="NCBI Taxonomy" id="1337093"/>
    <lineage>
        <taxon>Bacteria</taxon>
        <taxon>Pseudomonadati</taxon>
        <taxon>Pseudomonadota</taxon>
        <taxon>Alphaproteobacteria</taxon>
        <taxon>Rhodobacterales</taxon>
        <taxon>Paracoccaceae</taxon>
        <taxon>Limimaricola</taxon>
    </lineage>
</organism>
<dbReference type="Proteomes" id="UP000016566">
    <property type="component" value="Unassembled WGS sequence"/>
</dbReference>
<feature type="compositionally biased region" description="Basic and acidic residues" evidence="1">
    <location>
        <begin position="306"/>
        <end position="323"/>
    </location>
</feature>
<evidence type="ECO:0000313" key="3">
    <source>
        <dbReference type="Proteomes" id="UP000016566"/>
    </source>
</evidence>
<feature type="compositionally biased region" description="Low complexity" evidence="1">
    <location>
        <begin position="473"/>
        <end position="482"/>
    </location>
</feature>
<evidence type="ECO:0000256" key="1">
    <source>
        <dbReference type="SAM" id="MobiDB-lite"/>
    </source>
</evidence>
<name>U3ASE6_9RHOB</name>
<protein>
    <submittedName>
        <fullName evidence="2">Uncharacterized protein</fullName>
    </submittedName>
</protein>
<dbReference type="AlphaFoldDB" id="U3ASE6"/>
<sequence length="655" mass="69126">MPGGAVHRREGVFGRSQNGGERFDAGRGFGAVAGVETLADLIVERIGAGRGGGREGEIARRVERQPPLGVGADEPQRHVGGIDRFGVEQVVGKRLSGLRGTGSTGHAAEIVSDRGDRGLRDLDFDLTGGAVFRIGGIQRLADLVGAAIDPGRLRRVEADDALGGKADPVDAARRDGDLRRRRRIASDRVVGQHRGRAVDGAAATPDMRAEPVGRRGKRRGGDAHGQARGVAVGRVRRLAQLVVERVVSGPGRGGEVDGAIGIEREWPVGRVGAAQEGVRGAGVDGRRQRVVRPQVDQCRGAGPSRHPGDGVVHRLDRGQGGDGDRMRVVALRMRPEDAAAARSSIRHVGIREVVDRLAVAGATDAVLERQRPARIGVLHGIAADEGQAVARLQRRGGSGLVERQPRRGADAVEAFDRHGDVLDRQVGEIGHGQADRHFLARLGGAVAIGVLEGGGEARAEHGREDGYAGRGGMTVTRGRGPTDPIADRARLPGEARRGGETQLAGRAVIEPVAFDLALARNGEPFDVLRFGIEADRAYRGLAGGVHLDRAAQIHGLQCVFGRLAGGIQLSDAVIEQDVELDRRRGGLVEDPLIGVELDRLEVAALKIERVAFQIGRIGEAYEEVVVRGAAESEGMGVGVVDLEARFRLVAVALVA</sequence>
<feature type="region of interest" description="Disordered" evidence="1">
    <location>
        <begin position="189"/>
        <end position="229"/>
    </location>
</feature>
<keyword evidence="3" id="KW-1185">Reference proteome</keyword>
<feature type="region of interest" description="Disordered" evidence="1">
    <location>
        <begin position="459"/>
        <end position="489"/>
    </location>
</feature>
<dbReference type="EMBL" id="BATB01000121">
    <property type="protein sequence ID" value="GAD57653.1"/>
    <property type="molecule type" value="Genomic_DNA"/>
</dbReference>
<proteinExistence type="predicted"/>
<reference evidence="2" key="1">
    <citation type="journal article" date="2013" name="Genome Announc.">
        <title>Draft Genome Sequence of Loktanella cinnabarina LL-001T, Isolated from Deep-Sea Floor Sediment.</title>
        <authorList>
            <person name="Nishi S."/>
            <person name="Tsubouchi T."/>
            <person name="Takaki Y."/>
            <person name="Koyanagi R."/>
            <person name="Satoh N."/>
            <person name="Maruyama T."/>
            <person name="Hatada Y."/>
        </authorList>
    </citation>
    <scope>NUCLEOTIDE SEQUENCE [LARGE SCALE GENOMIC DNA]</scope>
    <source>
        <strain evidence="2">LL-001</strain>
    </source>
</reference>
<accession>U3ASE6</accession>
<evidence type="ECO:0000313" key="2">
    <source>
        <dbReference type="EMBL" id="GAD57653.1"/>
    </source>
</evidence>
<feature type="region of interest" description="Disordered" evidence="1">
    <location>
        <begin position="297"/>
        <end position="323"/>
    </location>
</feature>
<comment type="caution">
    <text evidence="2">The sequence shown here is derived from an EMBL/GenBank/DDBJ whole genome shotgun (WGS) entry which is preliminary data.</text>
</comment>
<gene>
    <name evidence="2" type="ORF">MBELCI_3705</name>
</gene>
<feature type="region of interest" description="Disordered" evidence="1">
    <location>
        <begin position="1"/>
        <end position="25"/>
    </location>
</feature>